<organism evidence="9 10">
    <name type="scientific">Mycolicibacterium chlorophenolicum</name>
    <dbReference type="NCBI Taxonomy" id="37916"/>
    <lineage>
        <taxon>Bacteria</taxon>
        <taxon>Bacillati</taxon>
        <taxon>Actinomycetota</taxon>
        <taxon>Actinomycetes</taxon>
        <taxon>Mycobacteriales</taxon>
        <taxon>Mycobacteriaceae</taxon>
        <taxon>Mycolicibacterium</taxon>
    </lineage>
</organism>
<gene>
    <name evidence="9" type="primary">pknF_3</name>
    <name evidence="9" type="ORF">MCHLDSM_06803</name>
</gene>
<evidence type="ECO:0000313" key="10">
    <source>
        <dbReference type="Proteomes" id="UP000036513"/>
    </source>
</evidence>
<dbReference type="PANTHER" id="PTHR43289:SF6">
    <property type="entry name" value="SERINE_THREONINE-PROTEIN KINASE NEKL-3"/>
    <property type="match status" value="1"/>
</dbReference>
<feature type="domain" description="Protein kinase" evidence="8">
    <location>
        <begin position="12"/>
        <end position="265"/>
    </location>
</feature>
<dbReference type="Gene3D" id="1.10.510.10">
    <property type="entry name" value="Transferase(Phosphotransferase) domain 1"/>
    <property type="match status" value="1"/>
</dbReference>
<evidence type="ECO:0000256" key="3">
    <source>
        <dbReference type="ARBA" id="ARBA00022679"/>
    </source>
</evidence>
<sequence>MLSPGDRFEGRYIVEAVIGRGGSSTVYRARDTRPPERTVALKVLADRAQPADAQARLDREFAVARAMAQPHVVEVYDHGPGWLTMEHLAGGPVSRLATIPNRLAALTQIAGALDDIHGRDVVHCDVKPANILCHADFYADGAVLVDFGTAHTRNEKPRPHAGEVTASLPYSPPELLTGGPVSGATDEYALACTLVEMVTGAPPFTAATRMGLTAAQLNSVPPRLSRRIDWLPSAFDSVMAKALAKQPADRYQSCTELMALITRILRD</sequence>
<feature type="binding site" evidence="7">
    <location>
        <position position="42"/>
    </location>
    <ligand>
        <name>ATP</name>
        <dbReference type="ChEBI" id="CHEBI:30616"/>
    </ligand>
</feature>
<keyword evidence="5 9" id="KW-0418">Kinase</keyword>
<dbReference type="SMART" id="SM00220">
    <property type="entry name" value="S_TKc"/>
    <property type="match status" value="1"/>
</dbReference>
<reference evidence="9 10" key="1">
    <citation type="journal article" date="2015" name="Genome Biol. Evol.">
        <title>Characterization of Three Mycobacterium spp. with Potential Use in Bioremediation by Genome Sequencing and Comparative Genomics.</title>
        <authorList>
            <person name="Das S."/>
            <person name="Pettersson B.M."/>
            <person name="Behra P.R."/>
            <person name="Ramesh M."/>
            <person name="Dasgupta S."/>
            <person name="Bhattacharya A."/>
            <person name="Kirsebom L.A."/>
        </authorList>
    </citation>
    <scope>NUCLEOTIDE SEQUENCE [LARGE SCALE GENOMIC DNA]</scope>
    <source>
        <strain evidence="9 10">DSM 43826</strain>
    </source>
</reference>
<keyword evidence="2" id="KW-0723">Serine/threonine-protein kinase</keyword>
<comment type="caution">
    <text evidence="9">The sequence shown here is derived from an EMBL/GenBank/DDBJ whole genome shotgun (WGS) entry which is preliminary data.</text>
</comment>
<dbReference type="GO" id="GO:0005524">
    <property type="term" value="F:ATP binding"/>
    <property type="evidence" value="ECO:0007669"/>
    <property type="project" value="UniProtKB-UniRule"/>
</dbReference>
<dbReference type="EC" id="2.7.11.1" evidence="1"/>
<dbReference type="SMR" id="A0A0J6VD36"/>
<keyword evidence="4 7" id="KW-0547">Nucleotide-binding</keyword>
<evidence type="ECO:0000256" key="4">
    <source>
        <dbReference type="ARBA" id="ARBA00022741"/>
    </source>
</evidence>
<dbReference type="CDD" id="cd14014">
    <property type="entry name" value="STKc_PknB_like"/>
    <property type="match status" value="1"/>
</dbReference>
<dbReference type="InterPro" id="IPR011009">
    <property type="entry name" value="Kinase-like_dom_sf"/>
</dbReference>
<keyword evidence="3 9" id="KW-0808">Transferase</keyword>
<keyword evidence="6 7" id="KW-0067">ATP-binding</keyword>
<dbReference type="AlphaFoldDB" id="A0A0J6VD36"/>
<dbReference type="Gene3D" id="3.30.200.20">
    <property type="entry name" value="Phosphorylase Kinase, domain 1"/>
    <property type="match status" value="1"/>
</dbReference>
<evidence type="ECO:0000259" key="8">
    <source>
        <dbReference type="PROSITE" id="PS50011"/>
    </source>
</evidence>
<dbReference type="RefSeq" id="WP_048473746.1">
    <property type="nucleotide sequence ID" value="NZ_JYNL01000069.1"/>
</dbReference>
<evidence type="ECO:0000256" key="6">
    <source>
        <dbReference type="ARBA" id="ARBA00022840"/>
    </source>
</evidence>
<protein>
    <recommendedName>
        <fullName evidence="1">non-specific serine/threonine protein kinase</fullName>
        <ecNumber evidence="1">2.7.11.1</ecNumber>
    </recommendedName>
</protein>
<dbReference type="PROSITE" id="PS50011">
    <property type="entry name" value="PROTEIN_KINASE_DOM"/>
    <property type="match status" value="1"/>
</dbReference>
<dbReference type="InterPro" id="IPR008271">
    <property type="entry name" value="Ser/Thr_kinase_AS"/>
</dbReference>
<dbReference type="GO" id="GO:0004674">
    <property type="term" value="F:protein serine/threonine kinase activity"/>
    <property type="evidence" value="ECO:0007669"/>
    <property type="project" value="UniProtKB-KW"/>
</dbReference>
<dbReference type="Pfam" id="PF00069">
    <property type="entry name" value="Pkinase"/>
    <property type="match status" value="1"/>
</dbReference>
<dbReference type="PANTHER" id="PTHR43289">
    <property type="entry name" value="MITOGEN-ACTIVATED PROTEIN KINASE KINASE KINASE 20-RELATED"/>
    <property type="match status" value="1"/>
</dbReference>
<evidence type="ECO:0000256" key="7">
    <source>
        <dbReference type="PROSITE-ProRule" id="PRU10141"/>
    </source>
</evidence>
<dbReference type="PROSITE" id="PS00107">
    <property type="entry name" value="PROTEIN_KINASE_ATP"/>
    <property type="match status" value="1"/>
</dbReference>
<evidence type="ECO:0000256" key="5">
    <source>
        <dbReference type="ARBA" id="ARBA00022777"/>
    </source>
</evidence>
<dbReference type="GO" id="GO:0080090">
    <property type="term" value="P:regulation of primary metabolic process"/>
    <property type="evidence" value="ECO:0007669"/>
    <property type="project" value="UniProtKB-ARBA"/>
</dbReference>
<dbReference type="STRING" id="37916.MCHLDSM_06803"/>
<name>A0A0J6VD36_9MYCO</name>
<dbReference type="Proteomes" id="UP000036513">
    <property type="component" value="Unassembled WGS sequence"/>
</dbReference>
<dbReference type="InterPro" id="IPR017441">
    <property type="entry name" value="Protein_kinase_ATP_BS"/>
</dbReference>
<dbReference type="EMBL" id="JYNL01000069">
    <property type="protein sequence ID" value="KMO67552.1"/>
    <property type="molecule type" value="Genomic_DNA"/>
</dbReference>
<evidence type="ECO:0000313" key="9">
    <source>
        <dbReference type="EMBL" id="KMO67552.1"/>
    </source>
</evidence>
<dbReference type="InterPro" id="IPR000719">
    <property type="entry name" value="Prot_kinase_dom"/>
</dbReference>
<evidence type="ECO:0000256" key="1">
    <source>
        <dbReference type="ARBA" id="ARBA00012513"/>
    </source>
</evidence>
<evidence type="ECO:0000256" key="2">
    <source>
        <dbReference type="ARBA" id="ARBA00022527"/>
    </source>
</evidence>
<dbReference type="PATRIC" id="fig|37916.4.peg.6821"/>
<dbReference type="PROSITE" id="PS00108">
    <property type="entry name" value="PROTEIN_KINASE_ST"/>
    <property type="match status" value="1"/>
</dbReference>
<dbReference type="SUPFAM" id="SSF56112">
    <property type="entry name" value="Protein kinase-like (PK-like)"/>
    <property type="match status" value="1"/>
</dbReference>
<accession>A0A0J6VD36</accession>
<keyword evidence="10" id="KW-1185">Reference proteome</keyword>
<proteinExistence type="predicted"/>